<keyword evidence="2" id="KW-1185">Reference proteome</keyword>
<name>A0AAD7FE90_9AGAR</name>
<sequence length="497" mass="55834">MDKAVLVRAVGRCTGDRRLDGFRVGTTKRRITDHLATKFNDTIAGCSEMLYQIQLWKTGLVCGYPGSMPAADKLQALAKYRRAWQTLDWTSKRVVDLPASGRARALVAGIFALQEDLSNIYTLSLQESPRPCYTKHALDLKPGAKVRWTMDPTQDLLAVFYRSEQALTLALRTLSTNQPHPMACRPTISITVDALAEDEPVTIHIADDVVGVAFRNPGSICIWNWRTGAFLAEVSQSDTDEPDFQFLSPRVFVIAEDLGWIEIYLITPAKAADSEGAVCVAVLRFPDLACPDEDDPTGTWPWSPTALAIHSGPLSPHPIQGSFSPINENRIYLFLSRLESPGGEVRYMRLITHHTTLIEYVSQYVREERTKYIHLDWEDCGPRNTRILEGNEFDWLANAHGERVVLLGVGEDQPQLQVLDFGVIPKDLEEDESDTLILEPTTIHTPFHEPVTTYLPFRRTLLAKGHYFDTLLIDQDHIVVADSKNLNETGKMTVFKF</sequence>
<comment type="caution">
    <text evidence="1">The sequence shown here is derived from an EMBL/GenBank/DDBJ whole genome shotgun (WGS) entry which is preliminary data.</text>
</comment>
<dbReference type="EMBL" id="JARKIF010000025">
    <property type="protein sequence ID" value="KAJ7614965.1"/>
    <property type="molecule type" value="Genomic_DNA"/>
</dbReference>
<evidence type="ECO:0000313" key="1">
    <source>
        <dbReference type="EMBL" id="KAJ7614965.1"/>
    </source>
</evidence>
<reference evidence="1" key="1">
    <citation type="submission" date="2023-03" db="EMBL/GenBank/DDBJ databases">
        <title>Massive genome expansion in bonnet fungi (Mycena s.s.) driven by repeated elements and novel gene families across ecological guilds.</title>
        <authorList>
            <consortium name="Lawrence Berkeley National Laboratory"/>
            <person name="Harder C.B."/>
            <person name="Miyauchi S."/>
            <person name="Viragh M."/>
            <person name="Kuo A."/>
            <person name="Thoen E."/>
            <person name="Andreopoulos B."/>
            <person name="Lu D."/>
            <person name="Skrede I."/>
            <person name="Drula E."/>
            <person name="Henrissat B."/>
            <person name="Morin E."/>
            <person name="Kohler A."/>
            <person name="Barry K."/>
            <person name="LaButti K."/>
            <person name="Morin E."/>
            <person name="Salamov A."/>
            <person name="Lipzen A."/>
            <person name="Mereny Z."/>
            <person name="Hegedus B."/>
            <person name="Baldrian P."/>
            <person name="Stursova M."/>
            <person name="Weitz H."/>
            <person name="Taylor A."/>
            <person name="Grigoriev I.V."/>
            <person name="Nagy L.G."/>
            <person name="Martin F."/>
            <person name="Kauserud H."/>
        </authorList>
    </citation>
    <scope>NUCLEOTIDE SEQUENCE</scope>
    <source>
        <strain evidence="1">9284</strain>
    </source>
</reference>
<dbReference type="AlphaFoldDB" id="A0AAD7FE90"/>
<evidence type="ECO:0000313" key="2">
    <source>
        <dbReference type="Proteomes" id="UP001221142"/>
    </source>
</evidence>
<organism evidence="1 2">
    <name type="scientific">Roridomyces roridus</name>
    <dbReference type="NCBI Taxonomy" id="1738132"/>
    <lineage>
        <taxon>Eukaryota</taxon>
        <taxon>Fungi</taxon>
        <taxon>Dikarya</taxon>
        <taxon>Basidiomycota</taxon>
        <taxon>Agaricomycotina</taxon>
        <taxon>Agaricomycetes</taxon>
        <taxon>Agaricomycetidae</taxon>
        <taxon>Agaricales</taxon>
        <taxon>Marasmiineae</taxon>
        <taxon>Mycenaceae</taxon>
        <taxon>Roridomyces</taxon>
    </lineage>
</organism>
<proteinExistence type="predicted"/>
<dbReference type="Proteomes" id="UP001221142">
    <property type="component" value="Unassembled WGS sequence"/>
</dbReference>
<accession>A0AAD7FE90</accession>
<gene>
    <name evidence="1" type="ORF">FB45DRAFT_936533</name>
</gene>
<protein>
    <submittedName>
        <fullName evidence="1">Uncharacterized protein</fullName>
    </submittedName>
</protein>